<dbReference type="RefSeq" id="WP_009291756.1">
    <property type="nucleotide sequence ID" value="NZ_GL945043.1"/>
</dbReference>
<name>A0ABD5FT14_BACFG</name>
<dbReference type="PANTHER" id="PTHR43140">
    <property type="entry name" value="TYPE-1 RESTRICTION ENZYME ECOKI SPECIFICITY PROTEIN"/>
    <property type="match status" value="1"/>
</dbReference>
<dbReference type="Gene3D" id="3.90.220.20">
    <property type="entry name" value="DNA methylase specificity domains"/>
    <property type="match status" value="1"/>
</dbReference>
<dbReference type="GO" id="GO:0009307">
    <property type="term" value="P:DNA restriction-modification system"/>
    <property type="evidence" value="ECO:0007669"/>
    <property type="project" value="UniProtKB-KW"/>
</dbReference>
<sequence>MRRYDEYKDTGIGWLPKLPSHWKKRKLKYCFSERSEKNHPEEQMLCATQSHGVIPQSMYQNRVVVVNKGFEGLKLVKVGDFVISLRSFEGGIEYAYYQGIISAAYTILAPIEEQFTDYFKVLFKSLPFIQLLQTCVTGIREGQNINYPLLGRKFIPIPPPAEQEKIVSYLESKILCVDAYVRERERVTAA</sequence>
<keyword evidence="1" id="KW-0680">Restriction system</keyword>
<evidence type="ECO:0000256" key="2">
    <source>
        <dbReference type="ARBA" id="ARBA00023125"/>
    </source>
</evidence>
<dbReference type="Proteomes" id="UP001258434">
    <property type="component" value="Unassembled WGS sequence"/>
</dbReference>
<dbReference type="AlphaFoldDB" id="A0ABD5FT14"/>
<gene>
    <name evidence="3" type="ORF">BFGS077_000931</name>
</gene>
<evidence type="ECO:0000256" key="1">
    <source>
        <dbReference type="ARBA" id="ARBA00022747"/>
    </source>
</evidence>
<dbReference type="EMBL" id="JAVFHL010000001">
    <property type="protein sequence ID" value="MDT6975678.1"/>
    <property type="molecule type" value="Genomic_DNA"/>
</dbReference>
<dbReference type="InterPro" id="IPR051212">
    <property type="entry name" value="Type-I_RE_S_subunit"/>
</dbReference>
<dbReference type="PANTHER" id="PTHR43140:SF1">
    <property type="entry name" value="TYPE I RESTRICTION ENZYME ECOKI SPECIFICITY SUBUNIT"/>
    <property type="match status" value="1"/>
</dbReference>
<organism evidence="3 4">
    <name type="scientific">Bacteroides fragilis</name>
    <dbReference type="NCBI Taxonomy" id="817"/>
    <lineage>
        <taxon>Bacteria</taxon>
        <taxon>Pseudomonadati</taxon>
        <taxon>Bacteroidota</taxon>
        <taxon>Bacteroidia</taxon>
        <taxon>Bacteroidales</taxon>
        <taxon>Bacteroidaceae</taxon>
        <taxon>Bacteroides</taxon>
    </lineage>
</organism>
<evidence type="ECO:0000313" key="3">
    <source>
        <dbReference type="EMBL" id="MDT6975678.1"/>
    </source>
</evidence>
<protein>
    <recommendedName>
        <fullName evidence="5">Restriction endonuclease subunit S</fullName>
    </recommendedName>
</protein>
<keyword evidence="2" id="KW-0238">DNA-binding</keyword>
<proteinExistence type="predicted"/>
<evidence type="ECO:0000313" key="4">
    <source>
        <dbReference type="Proteomes" id="UP001258434"/>
    </source>
</evidence>
<comment type="caution">
    <text evidence="3">The sequence shown here is derived from an EMBL/GenBank/DDBJ whole genome shotgun (WGS) entry which is preliminary data.</text>
</comment>
<evidence type="ECO:0008006" key="5">
    <source>
        <dbReference type="Google" id="ProtNLM"/>
    </source>
</evidence>
<dbReference type="SUPFAM" id="SSF116734">
    <property type="entry name" value="DNA methylase specificity domain"/>
    <property type="match status" value="1"/>
</dbReference>
<accession>A0ABD5FT14</accession>
<dbReference type="InterPro" id="IPR044946">
    <property type="entry name" value="Restrct_endonuc_typeI_TRD_sf"/>
</dbReference>
<reference evidence="3 4" key="2">
    <citation type="submission" date="2023-08" db="EMBL/GenBank/DDBJ databases">
        <authorList>
            <person name="Du M."/>
            <person name="Liu C."/>
            <person name="Liu S.-J."/>
        </authorList>
    </citation>
    <scope>NUCLEOTIDE SEQUENCE [LARGE SCALE GENOMIC DNA]</scope>
    <source>
        <strain evidence="3 4">GS077</strain>
    </source>
</reference>
<reference evidence="4" key="1">
    <citation type="submission" date="2023-07" db="EMBL/GenBank/DDBJ databases">
        <title>A gut symbiont ubiquitin homologue binds and inactivates peptidyl-prolyl isomerase to mediate the interbacterial arms race in the human gut.</title>
        <authorList>
            <person name="Jiang K."/>
            <person name="Li W."/>
            <person name="Tong M."/>
            <person name="Xu J."/>
            <person name="Chen Z."/>
            <person name="Yang Y."/>
            <person name="Zang Y."/>
            <person name="Jiao X."/>
            <person name="Liu C."/>
            <person name="Lim B."/>
            <person name="Jiang X."/>
            <person name="Wang J."/>
            <person name="Wu D."/>
            <person name="Wang M."/>
            <person name="Liu S.-J."/>
            <person name="Shao F."/>
            <person name="Gao X."/>
        </authorList>
    </citation>
    <scope>NUCLEOTIDE SEQUENCE [LARGE SCALE GENOMIC DNA]</scope>
    <source>
        <strain evidence="4">GS077</strain>
    </source>
</reference>
<dbReference type="GO" id="GO:0003677">
    <property type="term" value="F:DNA binding"/>
    <property type="evidence" value="ECO:0007669"/>
    <property type="project" value="UniProtKB-KW"/>
</dbReference>